<protein>
    <submittedName>
        <fullName evidence="8">Zinc ABC transporter substrate-binding protein</fullName>
    </submittedName>
</protein>
<feature type="chain" id="PRO_5037303083" evidence="7">
    <location>
        <begin position="19"/>
        <end position="291"/>
    </location>
</feature>
<reference evidence="8" key="1">
    <citation type="submission" date="2021-01" db="EMBL/GenBank/DDBJ databases">
        <title>Modified the classification status of verrucomicrobia.</title>
        <authorList>
            <person name="Feng X."/>
        </authorList>
    </citation>
    <scope>NUCLEOTIDE SEQUENCE</scope>
    <source>
        <strain evidence="8">KCTC 12986</strain>
    </source>
</reference>
<keyword evidence="3 6" id="KW-0813">Transport</keyword>
<dbReference type="InterPro" id="IPR006127">
    <property type="entry name" value="ZnuA-like"/>
</dbReference>
<dbReference type="InterPro" id="IPR006129">
    <property type="entry name" value="AdhesinB"/>
</dbReference>
<evidence type="ECO:0000256" key="3">
    <source>
        <dbReference type="ARBA" id="ARBA00022448"/>
    </source>
</evidence>
<dbReference type="Gene3D" id="3.40.50.1980">
    <property type="entry name" value="Nitrogenase molybdenum iron protein domain"/>
    <property type="match status" value="2"/>
</dbReference>
<evidence type="ECO:0000313" key="9">
    <source>
        <dbReference type="Proteomes" id="UP000604083"/>
    </source>
</evidence>
<dbReference type="AlphaFoldDB" id="A0A934RQR5"/>
<comment type="similarity">
    <text evidence="2 6">Belongs to the bacterial solute-binding protein 9 family.</text>
</comment>
<sequence length="291" mass="31727">MKTLITTLLALLMGWAQGQLKVASLHPLMGDLVTQVGGERVSVLAIGKPGFNSHTFAPTARDLQAMGQVHLVVASGKGLERYLPAVQDAIGSIPILEVGRSIPSRSISGGESLYVCCPEHSHGTVDPHWWHDVSNMERAVKVVEKQLAKMDPEGKIYYKARSQEIRKRYEQLDRWVKGQIAAIPKDQRKLVTAHAAFGYFCEAYKMEPVFVLGLSGDHEVPAQELAKEVAKLQKEGIKAVFPETNSNPKVLAQIARQAGAKVGKKLIADGAAANYDQMMQANVAAIVQALR</sequence>
<accession>A0A934RQR5</accession>
<dbReference type="InterPro" id="IPR006128">
    <property type="entry name" value="Lipoprotein_PsaA-like"/>
</dbReference>
<evidence type="ECO:0000256" key="5">
    <source>
        <dbReference type="ARBA" id="ARBA00022729"/>
    </source>
</evidence>
<evidence type="ECO:0000256" key="6">
    <source>
        <dbReference type="RuleBase" id="RU003512"/>
    </source>
</evidence>
<dbReference type="GO" id="GO:0030313">
    <property type="term" value="C:cell envelope"/>
    <property type="evidence" value="ECO:0007669"/>
    <property type="project" value="UniProtKB-SubCell"/>
</dbReference>
<dbReference type="GO" id="GO:0007155">
    <property type="term" value="P:cell adhesion"/>
    <property type="evidence" value="ECO:0007669"/>
    <property type="project" value="InterPro"/>
</dbReference>
<dbReference type="GO" id="GO:0030001">
    <property type="term" value="P:metal ion transport"/>
    <property type="evidence" value="ECO:0007669"/>
    <property type="project" value="InterPro"/>
</dbReference>
<dbReference type="GO" id="GO:0046872">
    <property type="term" value="F:metal ion binding"/>
    <property type="evidence" value="ECO:0007669"/>
    <property type="project" value="UniProtKB-KW"/>
</dbReference>
<evidence type="ECO:0000256" key="7">
    <source>
        <dbReference type="SAM" id="SignalP"/>
    </source>
</evidence>
<keyword evidence="4" id="KW-0479">Metal-binding</keyword>
<evidence type="ECO:0000313" key="8">
    <source>
        <dbReference type="EMBL" id="MBK1835225.1"/>
    </source>
</evidence>
<dbReference type="PRINTS" id="PR00691">
    <property type="entry name" value="ADHESINB"/>
</dbReference>
<dbReference type="EMBL" id="JAENIO010000044">
    <property type="protein sequence ID" value="MBK1835225.1"/>
    <property type="molecule type" value="Genomic_DNA"/>
</dbReference>
<dbReference type="PANTHER" id="PTHR42953:SF1">
    <property type="entry name" value="METAL-BINDING PROTEIN HI_0362-RELATED"/>
    <property type="match status" value="1"/>
</dbReference>
<organism evidence="8 9">
    <name type="scientific">Roseibacillus ishigakijimensis</name>
    <dbReference type="NCBI Taxonomy" id="454146"/>
    <lineage>
        <taxon>Bacteria</taxon>
        <taxon>Pseudomonadati</taxon>
        <taxon>Verrucomicrobiota</taxon>
        <taxon>Verrucomicrobiia</taxon>
        <taxon>Verrucomicrobiales</taxon>
        <taxon>Verrucomicrobiaceae</taxon>
        <taxon>Roseibacillus</taxon>
    </lineage>
</organism>
<keyword evidence="5 7" id="KW-0732">Signal</keyword>
<evidence type="ECO:0000256" key="1">
    <source>
        <dbReference type="ARBA" id="ARBA00004196"/>
    </source>
</evidence>
<proteinExistence type="inferred from homology"/>
<dbReference type="InterPro" id="IPR050492">
    <property type="entry name" value="Bact_metal-bind_prot9"/>
</dbReference>
<gene>
    <name evidence="8" type="ORF">JIN78_14235</name>
</gene>
<dbReference type="RefSeq" id="WP_200392660.1">
    <property type="nucleotide sequence ID" value="NZ_JAENIO010000044.1"/>
</dbReference>
<keyword evidence="9" id="KW-1185">Reference proteome</keyword>
<dbReference type="Proteomes" id="UP000604083">
    <property type="component" value="Unassembled WGS sequence"/>
</dbReference>
<feature type="signal peptide" evidence="7">
    <location>
        <begin position="1"/>
        <end position="18"/>
    </location>
</feature>
<evidence type="ECO:0000256" key="4">
    <source>
        <dbReference type="ARBA" id="ARBA00022723"/>
    </source>
</evidence>
<dbReference type="Pfam" id="PF01297">
    <property type="entry name" value="ZnuA"/>
    <property type="match status" value="1"/>
</dbReference>
<comment type="caution">
    <text evidence="8">The sequence shown here is derived from an EMBL/GenBank/DDBJ whole genome shotgun (WGS) entry which is preliminary data.</text>
</comment>
<name>A0A934RQR5_9BACT</name>
<dbReference type="PANTHER" id="PTHR42953">
    <property type="entry name" value="HIGH-AFFINITY ZINC UPTAKE SYSTEM PROTEIN ZNUA-RELATED"/>
    <property type="match status" value="1"/>
</dbReference>
<dbReference type="SUPFAM" id="SSF53807">
    <property type="entry name" value="Helical backbone' metal receptor"/>
    <property type="match status" value="1"/>
</dbReference>
<dbReference type="PRINTS" id="PR00690">
    <property type="entry name" value="ADHESNFAMILY"/>
</dbReference>
<evidence type="ECO:0000256" key="2">
    <source>
        <dbReference type="ARBA" id="ARBA00011028"/>
    </source>
</evidence>
<comment type="subcellular location">
    <subcellularLocation>
        <location evidence="1">Cell envelope</location>
    </subcellularLocation>
</comment>